<dbReference type="PANTHER" id="PTHR48040:SF47">
    <property type="entry name" value="ABC TRANSPORTER DOMAIN-CONTAINING PROTEIN"/>
    <property type="match status" value="1"/>
</dbReference>
<name>A0ABP0YQN7_9ROSI</name>
<dbReference type="PANTHER" id="PTHR48040">
    <property type="entry name" value="PLEIOTROPIC DRUG RESISTANCE PROTEIN 1-LIKE ISOFORM X1"/>
    <property type="match status" value="1"/>
</dbReference>
<sequence>MAPTIGESEPVRMIEVGEIGRRSFSSSLCQQTSSFKNGSTAAVAKDDNVEDITSLWELVERLPMFERLRSSLFDDSLNGKVEKRVVDVTKLGDLERHLFIKKLINNIENDNLKLLKKIKERIHKVGVKFATVEVKYKNVNIEAKCEVVRGKALPTLWNSLQTMLFDIINFCGVKSNEAKISIIEDVSGVIKPGRKERKVTTVTERRRVKMVMMIIER</sequence>
<keyword evidence="2" id="KW-1185">Reference proteome</keyword>
<protein>
    <submittedName>
        <fullName evidence="1">Uncharacterized protein</fullName>
    </submittedName>
</protein>
<gene>
    <name evidence="1" type="ORF">CITCOLO1_LOCUS15008</name>
</gene>
<evidence type="ECO:0000313" key="2">
    <source>
        <dbReference type="Proteomes" id="UP001642487"/>
    </source>
</evidence>
<organism evidence="1 2">
    <name type="scientific">Citrullus colocynthis</name>
    <name type="common">colocynth</name>
    <dbReference type="NCBI Taxonomy" id="252529"/>
    <lineage>
        <taxon>Eukaryota</taxon>
        <taxon>Viridiplantae</taxon>
        <taxon>Streptophyta</taxon>
        <taxon>Embryophyta</taxon>
        <taxon>Tracheophyta</taxon>
        <taxon>Spermatophyta</taxon>
        <taxon>Magnoliopsida</taxon>
        <taxon>eudicotyledons</taxon>
        <taxon>Gunneridae</taxon>
        <taxon>Pentapetalae</taxon>
        <taxon>rosids</taxon>
        <taxon>fabids</taxon>
        <taxon>Cucurbitales</taxon>
        <taxon>Cucurbitaceae</taxon>
        <taxon>Benincaseae</taxon>
        <taxon>Citrullus</taxon>
    </lineage>
</organism>
<dbReference type="EMBL" id="OZ021739">
    <property type="protein sequence ID" value="CAK9322843.1"/>
    <property type="molecule type" value="Genomic_DNA"/>
</dbReference>
<accession>A0ABP0YQN7</accession>
<evidence type="ECO:0000313" key="1">
    <source>
        <dbReference type="EMBL" id="CAK9322843.1"/>
    </source>
</evidence>
<reference evidence="1 2" key="1">
    <citation type="submission" date="2024-03" db="EMBL/GenBank/DDBJ databases">
        <authorList>
            <person name="Gkanogiannis A."/>
            <person name="Becerra Lopez-Lavalle L."/>
        </authorList>
    </citation>
    <scope>NUCLEOTIDE SEQUENCE [LARGE SCALE GENOMIC DNA]</scope>
</reference>
<proteinExistence type="predicted"/>
<dbReference type="Proteomes" id="UP001642487">
    <property type="component" value="Chromosome 5"/>
</dbReference>